<accession>A0A931DEZ0</accession>
<dbReference type="Proteomes" id="UP000614047">
    <property type="component" value="Unassembled WGS sequence"/>
</dbReference>
<evidence type="ECO:0000313" key="2">
    <source>
        <dbReference type="Proteomes" id="UP000614047"/>
    </source>
</evidence>
<name>A0A931DEZ0_9ACTN</name>
<evidence type="ECO:0000313" key="1">
    <source>
        <dbReference type="EMBL" id="MBG6089879.1"/>
    </source>
</evidence>
<dbReference type="EMBL" id="JADOUA010000001">
    <property type="protein sequence ID" value="MBG6089879.1"/>
    <property type="molecule type" value="Genomic_DNA"/>
</dbReference>
<protein>
    <submittedName>
        <fullName evidence="1">Uncharacterized protein</fullName>
    </submittedName>
</protein>
<organism evidence="1 2">
    <name type="scientific">Actinomadura viridis</name>
    <dbReference type="NCBI Taxonomy" id="58110"/>
    <lineage>
        <taxon>Bacteria</taxon>
        <taxon>Bacillati</taxon>
        <taxon>Actinomycetota</taxon>
        <taxon>Actinomycetes</taxon>
        <taxon>Streptosporangiales</taxon>
        <taxon>Thermomonosporaceae</taxon>
        <taxon>Actinomadura</taxon>
    </lineage>
</organism>
<sequence length="64" mass="7293">MGKQWVGPRGWDVELILLDGRPKLRARQYGVLSDYCSTIIELERLLLRAGLTVADLVEVLPRSR</sequence>
<reference evidence="1" key="1">
    <citation type="submission" date="2020-11" db="EMBL/GenBank/DDBJ databases">
        <title>Sequencing the genomes of 1000 actinobacteria strains.</title>
        <authorList>
            <person name="Klenk H.-P."/>
        </authorList>
    </citation>
    <scope>NUCLEOTIDE SEQUENCE</scope>
    <source>
        <strain evidence="1">DSM 43175</strain>
    </source>
</reference>
<dbReference type="AlphaFoldDB" id="A0A931DEZ0"/>
<comment type="caution">
    <text evidence="1">The sequence shown here is derived from an EMBL/GenBank/DDBJ whole genome shotgun (WGS) entry which is preliminary data.</text>
</comment>
<gene>
    <name evidence="1" type="ORF">IW256_003992</name>
</gene>
<dbReference type="RefSeq" id="WP_197012421.1">
    <property type="nucleotide sequence ID" value="NZ_BAABES010000010.1"/>
</dbReference>
<keyword evidence="2" id="KW-1185">Reference proteome</keyword>
<proteinExistence type="predicted"/>